<dbReference type="GO" id="GO:0006281">
    <property type="term" value="P:DNA repair"/>
    <property type="evidence" value="ECO:0007669"/>
    <property type="project" value="InterPro"/>
</dbReference>
<dbReference type="SMART" id="SM00278">
    <property type="entry name" value="HhH1"/>
    <property type="match status" value="2"/>
</dbReference>
<dbReference type="Gene3D" id="1.10.150.320">
    <property type="entry name" value="Photosystem II 12 kDa extrinsic protein"/>
    <property type="match status" value="1"/>
</dbReference>
<dbReference type="AlphaFoldDB" id="A0A9C9EKK1"/>
<keyword evidence="1" id="KW-1133">Transmembrane helix</keyword>
<evidence type="ECO:0000256" key="1">
    <source>
        <dbReference type="SAM" id="Phobius"/>
    </source>
</evidence>
<dbReference type="PANTHER" id="PTHR21180:SF32">
    <property type="entry name" value="ENDONUCLEASE_EXONUCLEASE_PHOSPHATASE FAMILY DOMAIN-CONTAINING PROTEIN 1"/>
    <property type="match status" value="1"/>
</dbReference>
<dbReference type="SUPFAM" id="SSF47781">
    <property type="entry name" value="RuvA domain 2-like"/>
    <property type="match status" value="1"/>
</dbReference>
<dbReference type="Proteomes" id="UP000885826">
    <property type="component" value="Unassembled WGS sequence"/>
</dbReference>
<dbReference type="InterPro" id="IPR010994">
    <property type="entry name" value="RuvA_2-like"/>
</dbReference>
<dbReference type="NCBIfam" id="TIGR00426">
    <property type="entry name" value="competence protein ComEA helix-hairpin-helix repeat region"/>
    <property type="match status" value="1"/>
</dbReference>
<evidence type="ECO:0000313" key="3">
    <source>
        <dbReference type="EMBL" id="HEC77689.1"/>
    </source>
</evidence>
<feature type="domain" description="Helix-hairpin-helix DNA-binding motif class 1" evidence="2">
    <location>
        <begin position="83"/>
        <end position="102"/>
    </location>
</feature>
<evidence type="ECO:0000259" key="2">
    <source>
        <dbReference type="SMART" id="SM00278"/>
    </source>
</evidence>
<dbReference type="InterPro" id="IPR051675">
    <property type="entry name" value="Endo/Exo/Phosphatase_dom_1"/>
</dbReference>
<dbReference type="GO" id="GO:0015627">
    <property type="term" value="C:type II protein secretion system complex"/>
    <property type="evidence" value="ECO:0007669"/>
    <property type="project" value="TreeGrafter"/>
</dbReference>
<dbReference type="InterPro" id="IPR003583">
    <property type="entry name" value="Hlx-hairpin-Hlx_DNA-bd_motif"/>
</dbReference>
<name>A0A9C9EKK1_UNCW3</name>
<dbReference type="InterPro" id="IPR004509">
    <property type="entry name" value="Competence_ComEA_HhH"/>
</dbReference>
<feature type="domain" description="Helix-hairpin-helix DNA-binding motif class 1" evidence="2">
    <location>
        <begin position="53"/>
        <end position="72"/>
    </location>
</feature>
<protein>
    <submittedName>
        <fullName evidence="3">Helix-hairpin-helix domain-containing protein</fullName>
    </submittedName>
</protein>
<sequence length="105" mass="11984">MSRRETIVLLIMVAVLIIINVVGYIRRQNFKRNYQVIVEESAVRISINYASADDLMDLPGIGPSIAARIIEYREKCGGFQRLSDLKEVKGIGEKLFQKILPYIEL</sequence>
<accession>A0A9C9EKK1</accession>
<dbReference type="Pfam" id="PF12836">
    <property type="entry name" value="HHH_3"/>
    <property type="match status" value="1"/>
</dbReference>
<keyword evidence="1" id="KW-0812">Transmembrane</keyword>
<dbReference type="GO" id="GO:0003677">
    <property type="term" value="F:DNA binding"/>
    <property type="evidence" value="ECO:0007669"/>
    <property type="project" value="InterPro"/>
</dbReference>
<dbReference type="PANTHER" id="PTHR21180">
    <property type="entry name" value="ENDONUCLEASE/EXONUCLEASE/PHOSPHATASE FAMILY DOMAIN-CONTAINING PROTEIN 1"/>
    <property type="match status" value="1"/>
</dbReference>
<dbReference type="GO" id="GO:0015628">
    <property type="term" value="P:protein secretion by the type II secretion system"/>
    <property type="evidence" value="ECO:0007669"/>
    <property type="project" value="TreeGrafter"/>
</dbReference>
<feature type="transmembrane region" description="Helical" evidence="1">
    <location>
        <begin position="6"/>
        <end position="25"/>
    </location>
</feature>
<gene>
    <name evidence="3" type="ORF">ENI34_00925</name>
</gene>
<keyword evidence="1" id="KW-0472">Membrane</keyword>
<evidence type="ECO:0000313" key="4">
    <source>
        <dbReference type="Proteomes" id="UP000885826"/>
    </source>
</evidence>
<comment type="caution">
    <text evidence="3">The sequence shown here is derived from an EMBL/GenBank/DDBJ whole genome shotgun (WGS) entry which is preliminary data.</text>
</comment>
<proteinExistence type="predicted"/>
<organism evidence="3 4">
    <name type="scientific">candidate division WOR-3 bacterium</name>
    <dbReference type="NCBI Taxonomy" id="2052148"/>
    <lineage>
        <taxon>Bacteria</taxon>
        <taxon>Bacteria division WOR-3</taxon>
    </lineage>
</organism>
<reference evidence="3" key="1">
    <citation type="journal article" date="2020" name="mSystems">
        <title>Genome- and Community-Level Interaction Insights into Carbon Utilization and Element Cycling Functions of Hydrothermarchaeota in Hydrothermal Sediment.</title>
        <authorList>
            <person name="Zhou Z."/>
            <person name="Liu Y."/>
            <person name="Xu W."/>
            <person name="Pan J."/>
            <person name="Luo Z.H."/>
            <person name="Li M."/>
        </authorList>
    </citation>
    <scope>NUCLEOTIDE SEQUENCE</scope>
    <source>
        <strain evidence="3">HyVt-388</strain>
    </source>
</reference>
<dbReference type="EMBL" id="DRIG01000013">
    <property type="protein sequence ID" value="HEC77689.1"/>
    <property type="molecule type" value="Genomic_DNA"/>
</dbReference>